<proteinExistence type="predicted"/>
<name>A0A5B8VV22_9SPHI</name>
<dbReference type="OrthoDB" id="712930at2"/>
<evidence type="ECO:0000313" key="1">
    <source>
        <dbReference type="EMBL" id="QEC74455.1"/>
    </source>
</evidence>
<keyword evidence="2" id="KW-1185">Reference proteome</keyword>
<gene>
    <name evidence="1" type="ORF">FSB76_00265</name>
</gene>
<accession>A0A5B8VV22</accession>
<dbReference type="Proteomes" id="UP000321362">
    <property type="component" value="Chromosome"/>
</dbReference>
<dbReference type="EMBL" id="CP042437">
    <property type="protein sequence ID" value="QEC74455.1"/>
    <property type="molecule type" value="Genomic_DNA"/>
</dbReference>
<dbReference type="InterPro" id="IPR011990">
    <property type="entry name" value="TPR-like_helical_dom_sf"/>
</dbReference>
<dbReference type="RefSeq" id="WP_147051614.1">
    <property type="nucleotide sequence ID" value="NZ_CP042437.1"/>
</dbReference>
<protein>
    <submittedName>
        <fullName evidence="1">Uncharacterized protein</fullName>
    </submittedName>
</protein>
<organism evidence="1 2">
    <name type="scientific">Mucilaginibacter ginsenosidivorax</name>
    <dbReference type="NCBI Taxonomy" id="862126"/>
    <lineage>
        <taxon>Bacteria</taxon>
        <taxon>Pseudomonadati</taxon>
        <taxon>Bacteroidota</taxon>
        <taxon>Sphingobacteriia</taxon>
        <taxon>Sphingobacteriales</taxon>
        <taxon>Sphingobacteriaceae</taxon>
        <taxon>Mucilaginibacter</taxon>
    </lineage>
</organism>
<dbReference type="AlphaFoldDB" id="A0A5B8VV22"/>
<evidence type="ECO:0000313" key="2">
    <source>
        <dbReference type="Proteomes" id="UP000321362"/>
    </source>
</evidence>
<sequence>MKKYLLILIWLSEGMLKAQTNCNIYTDKPHQVACQYYTDAIQYPQGSKNSQQLFIYSLQACATFGPTLCEMSVPYLKRGDFYTWKILMDKAVQADPGEYLGVRGWCYFKFLKDYKNCYADLYRLYKLTKGVPGYTGDGDYDLRMVMAMAQREMGNNKLAMHYFNECIDDHERKKVLGLYDYLHRGVTLLNMKKYTSALADLKLEVNKYPKLADTYYYIGLTYLVMHNKINAVKSLKYARELYIGTGYHRADPYKEEPDQVYLLDITGALAKAKR</sequence>
<dbReference type="SUPFAM" id="SSF48452">
    <property type="entry name" value="TPR-like"/>
    <property type="match status" value="1"/>
</dbReference>
<dbReference type="Gene3D" id="1.25.40.10">
    <property type="entry name" value="Tetratricopeptide repeat domain"/>
    <property type="match status" value="2"/>
</dbReference>
<dbReference type="KEGG" id="mgk:FSB76_00265"/>
<reference evidence="1 2" key="1">
    <citation type="journal article" date="2013" name="J. Microbiol.">
        <title>Mucilaginibacter ginsenosidivorax sp. nov., with ginsenoside converting activity isolated from sediment.</title>
        <authorList>
            <person name="Kim J.K."/>
            <person name="Choi T.E."/>
            <person name="Liu Q.M."/>
            <person name="Park H.Y."/>
            <person name="Yi T.H."/>
            <person name="Yoon M.H."/>
            <person name="Kim S.C."/>
            <person name="Im W.T."/>
        </authorList>
    </citation>
    <scope>NUCLEOTIDE SEQUENCE [LARGE SCALE GENOMIC DNA]</scope>
    <source>
        <strain evidence="1 2">KHI28</strain>
    </source>
</reference>